<protein>
    <submittedName>
        <fullName evidence="2">ATP synthase subunit s, mitochondrial</fullName>
    </submittedName>
</protein>
<organism evidence="1 2">
    <name type="scientific">Panagrellus redivivus</name>
    <name type="common">Microworm</name>
    <dbReference type="NCBI Taxonomy" id="6233"/>
    <lineage>
        <taxon>Eukaryota</taxon>
        <taxon>Metazoa</taxon>
        <taxon>Ecdysozoa</taxon>
        <taxon>Nematoda</taxon>
        <taxon>Chromadorea</taxon>
        <taxon>Rhabditida</taxon>
        <taxon>Tylenchina</taxon>
        <taxon>Panagrolaimomorpha</taxon>
        <taxon>Panagrolaimoidea</taxon>
        <taxon>Panagrolaimidae</taxon>
        <taxon>Panagrellus</taxon>
    </lineage>
</organism>
<reference evidence="1" key="1">
    <citation type="journal article" date="2013" name="Genetics">
        <title>The draft genome and transcriptome of Panagrellus redivivus are shaped by the harsh demands of a free-living lifestyle.</title>
        <authorList>
            <person name="Srinivasan J."/>
            <person name="Dillman A.R."/>
            <person name="Macchietto M.G."/>
            <person name="Heikkinen L."/>
            <person name="Lakso M."/>
            <person name="Fracchia K.M."/>
            <person name="Antoshechkin I."/>
            <person name="Mortazavi A."/>
            <person name="Wong G."/>
            <person name="Sternberg P.W."/>
        </authorList>
    </citation>
    <scope>NUCLEOTIDE SEQUENCE [LARGE SCALE GENOMIC DNA]</scope>
    <source>
        <strain evidence="1">MT8872</strain>
    </source>
</reference>
<name>A0A7E4VWJ9_PANRE</name>
<dbReference type="SUPFAM" id="SSF52047">
    <property type="entry name" value="RNI-like"/>
    <property type="match status" value="1"/>
</dbReference>
<dbReference type="AlphaFoldDB" id="A0A7E4VWJ9"/>
<reference evidence="2" key="2">
    <citation type="submission" date="2020-10" db="UniProtKB">
        <authorList>
            <consortium name="WormBaseParasite"/>
        </authorList>
    </citation>
    <scope>IDENTIFICATION</scope>
</reference>
<proteinExistence type="predicted"/>
<dbReference type="Proteomes" id="UP000492821">
    <property type="component" value="Unassembled WGS sequence"/>
</dbReference>
<accession>A0A7E4VWJ9</accession>
<dbReference type="Gene3D" id="3.80.10.10">
    <property type="entry name" value="Ribonuclease Inhibitor"/>
    <property type="match status" value="1"/>
</dbReference>
<dbReference type="WBParaSite" id="Pan_g330.t1">
    <property type="protein sequence ID" value="Pan_g330.t1"/>
    <property type="gene ID" value="Pan_g330"/>
</dbReference>
<evidence type="ECO:0000313" key="1">
    <source>
        <dbReference type="Proteomes" id="UP000492821"/>
    </source>
</evidence>
<dbReference type="InterPro" id="IPR032675">
    <property type="entry name" value="LRR_dom_sf"/>
</dbReference>
<sequence>MSRYIIRASDMVKNKIANHDIIGLRWLIDGFNFRDKSRVKEVGPDRAAAEWIVRNGGNIKFDKLNNRFDDFNVLIRATAELDPRIPSEQVHLIEIDATDSSVSGFGCMHFEGLEHIIAAHFIRCKQLQDFGIQYIGDNVGDRLKLLTLESCPRITEYGLAHLHKFTALESLILKDLKSVYKPEEAIAKLKKNLPYCKIEFSK</sequence>
<evidence type="ECO:0000313" key="2">
    <source>
        <dbReference type="WBParaSite" id="Pan_g330.t1"/>
    </source>
</evidence>
<keyword evidence="1" id="KW-1185">Reference proteome</keyword>